<dbReference type="PANTHER" id="PTHR24071:SF33">
    <property type="entry name" value="GTP-BINDING NUCLEAR PROTEIN RAN-1"/>
    <property type="match status" value="1"/>
</dbReference>
<dbReference type="AlphaFoldDB" id="A0A8T0SPH7"/>
<keyword evidence="1" id="KW-0547">Nucleotide-binding</keyword>
<protein>
    <submittedName>
        <fullName evidence="3">Uncharacterized protein</fullName>
    </submittedName>
</protein>
<dbReference type="InterPro" id="IPR002041">
    <property type="entry name" value="Ran_GTPase"/>
</dbReference>
<dbReference type="GO" id="GO:0005737">
    <property type="term" value="C:cytoplasm"/>
    <property type="evidence" value="ECO:0007669"/>
    <property type="project" value="TreeGrafter"/>
</dbReference>
<proteinExistence type="predicted"/>
<dbReference type="SUPFAM" id="SSF52540">
    <property type="entry name" value="P-loop containing nucleoside triphosphate hydrolases"/>
    <property type="match status" value="1"/>
</dbReference>
<dbReference type="Gene3D" id="3.40.50.300">
    <property type="entry name" value="P-loop containing nucleotide triphosphate hydrolases"/>
    <property type="match status" value="1"/>
</dbReference>
<comment type="caution">
    <text evidence="3">The sequence shown here is derived from an EMBL/GenBank/DDBJ whole genome shotgun (WGS) entry which is preliminary data.</text>
</comment>
<dbReference type="EMBL" id="CM029045">
    <property type="protein sequence ID" value="KAG2599025.1"/>
    <property type="molecule type" value="Genomic_DNA"/>
</dbReference>
<dbReference type="GO" id="GO:0003924">
    <property type="term" value="F:GTPase activity"/>
    <property type="evidence" value="ECO:0007669"/>
    <property type="project" value="InterPro"/>
</dbReference>
<evidence type="ECO:0000313" key="4">
    <source>
        <dbReference type="Proteomes" id="UP000823388"/>
    </source>
</evidence>
<dbReference type="PRINTS" id="PR00627">
    <property type="entry name" value="GTPRANTC4"/>
</dbReference>
<organism evidence="3 4">
    <name type="scientific">Panicum virgatum</name>
    <name type="common">Blackwell switchgrass</name>
    <dbReference type="NCBI Taxonomy" id="38727"/>
    <lineage>
        <taxon>Eukaryota</taxon>
        <taxon>Viridiplantae</taxon>
        <taxon>Streptophyta</taxon>
        <taxon>Embryophyta</taxon>
        <taxon>Tracheophyta</taxon>
        <taxon>Spermatophyta</taxon>
        <taxon>Magnoliopsida</taxon>
        <taxon>Liliopsida</taxon>
        <taxon>Poales</taxon>
        <taxon>Poaceae</taxon>
        <taxon>PACMAD clade</taxon>
        <taxon>Panicoideae</taxon>
        <taxon>Panicodae</taxon>
        <taxon>Paniceae</taxon>
        <taxon>Panicinae</taxon>
        <taxon>Panicum</taxon>
        <taxon>Panicum sect. Hiantes</taxon>
    </lineage>
</organism>
<dbReference type="Proteomes" id="UP000823388">
    <property type="component" value="Chromosome 5K"/>
</dbReference>
<accession>A0A8T0SPH7</accession>
<keyword evidence="2" id="KW-0342">GTP-binding</keyword>
<dbReference type="PANTHER" id="PTHR24071">
    <property type="entry name" value="RAN GTPASE"/>
    <property type="match status" value="1"/>
</dbReference>
<evidence type="ECO:0000313" key="3">
    <source>
        <dbReference type="EMBL" id="KAG2599025.1"/>
    </source>
</evidence>
<keyword evidence="4" id="KW-1185">Reference proteome</keyword>
<dbReference type="InterPro" id="IPR027417">
    <property type="entry name" value="P-loop_NTPase"/>
</dbReference>
<dbReference type="GO" id="GO:0005634">
    <property type="term" value="C:nucleus"/>
    <property type="evidence" value="ECO:0007669"/>
    <property type="project" value="TreeGrafter"/>
</dbReference>
<evidence type="ECO:0000256" key="2">
    <source>
        <dbReference type="ARBA" id="ARBA00023134"/>
    </source>
</evidence>
<dbReference type="GO" id="GO:0006606">
    <property type="term" value="P:protein import into nucleus"/>
    <property type="evidence" value="ECO:0007669"/>
    <property type="project" value="TreeGrafter"/>
</dbReference>
<reference evidence="3" key="1">
    <citation type="submission" date="2020-05" db="EMBL/GenBank/DDBJ databases">
        <title>WGS assembly of Panicum virgatum.</title>
        <authorList>
            <person name="Lovell J.T."/>
            <person name="Jenkins J."/>
            <person name="Shu S."/>
            <person name="Juenger T.E."/>
            <person name="Schmutz J."/>
        </authorList>
    </citation>
    <scope>NUCLEOTIDE SEQUENCE</scope>
    <source>
        <strain evidence="3">AP13</strain>
    </source>
</reference>
<dbReference type="GO" id="GO:0000054">
    <property type="term" value="P:ribosomal subunit export from nucleus"/>
    <property type="evidence" value="ECO:0007669"/>
    <property type="project" value="TreeGrafter"/>
</dbReference>
<gene>
    <name evidence="3" type="ORF">PVAP13_5KG408807</name>
</gene>
<sequence length="75" mass="8562">MQVDVKNRQIKAKQVTFHGKKSLQYYEVSAKSNYNFEKPFLCLAKMLACDANLQFVESPALLPPDVTIDLVTQQQ</sequence>
<evidence type="ECO:0000256" key="1">
    <source>
        <dbReference type="ARBA" id="ARBA00022741"/>
    </source>
</evidence>
<name>A0A8T0SPH7_PANVG</name>
<dbReference type="GO" id="GO:0005525">
    <property type="term" value="F:GTP binding"/>
    <property type="evidence" value="ECO:0007669"/>
    <property type="project" value="UniProtKB-KW"/>
</dbReference>